<keyword evidence="2" id="KW-1185">Reference proteome</keyword>
<comment type="caution">
    <text evidence="1">The sequence shown here is derived from an EMBL/GenBank/DDBJ whole genome shotgun (WGS) entry which is preliminary data.</text>
</comment>
<evidence type="ECO:0000313" key="2">
    <source>
        <dbReference type="Proteomes" id="UP000234323"/>
    </source>
</evidence>
<reference evidence="1 2" key="1">
    <citation type="submission" date="2015-10" db="EMBL/GenBank/DDBJ databases">
        <title>Genome analyses suggest a sexual origin of heterokaryosis in a supposedly ancient asexual fungus.</title>
        <authorList>
            <person name="Ropars J."/>
            <person name="Sedzielewska K."/>
            <person name="Noel J."/>
            <person name="Charron P."/>
            <person name="Farinelli L."/>
            <person name="Marton T."/>
            <person name="Kruger M."/>
            <person name="Pelin A."/>
            <person name="Brachmann A."/>
            <person name="Corradi N."/>
        </authorList>
    </citation>
    <scope>NUCLEOTIDE SEQUENCE [LARGE SCALE GENOMIC DNA]</scope>
    <source>
        <strain evidence="1 2">A4</strain>
    </source>
</reference>
<proteinExistence type="predicted"/>
<dbReference type="EMBL" id="LLXI01000988">
    <property type="protein sequence ID" value="PKY51258.1"/>
    <property type="molecule type" value="Genomic_DNA"/>
</dbReference>
<accession>A0A2I1GX87</accession>
<dbReference type="VEuPathDB" id="FungiDB:RhiirFUN_004979"/>
<evidence type="ECO:0000313" key="1">
    <source>
        <dbReference type="EMBL" id="PKY51258.1"/>
    </source>
</evidence>
<dbReference type="VEuPathDB" id="FungiDB:FUN_005314"/>
<organism evidence="1 2">
    <name type="scientific">Rhizophagus irregularis</name>
    <dbReference type="NCBI Taxonomy" id="588596"/>
    <lineage>
        <taxon>Eukaryota</taxon>
        <taxon>Fungi</taxon>
        <taxon>Fungi incertae sedis</taxon>
        <taxon>Mucoromycota</taxon>
        <taxon>Glomeromycotina</taxon>
        <taxon>Glomeromycetes</taxon>
        <taxon>Glomerales</taxon>
        <taxon>Glomeraceae</taxon>
        <taxon>Rhizophagus</taxon>
    </lineage>
</organism>
<gene>
    <name evidence="1" type="ORF">RhiirA4_468168</name>
</gene>
<sequence>MVNAIPFQKRATVFGKCPPIPGLPTQPEEISVSISPDPVVPGQTDTLLKKNRINTKRPKAYAIGVAVAKLSSNPPDGIGCALAIVGGSSSNIVSYPIASILNP</sequence>
<dbReference type="AlphaFoldDB" id="A0A2I1GX87"/>
<dbReference type="Proteomes" id="UP000234323">
    <property type="component" value="Unassembled WGS sequence"/>
</dbReference>
<dbReference type="VEuPathDB" id="FungiDB:RhiirA1_446493"/>
<protein>
    <submittedName>
        <fullName evidence="1">Uncharacterized protein</fullName>
    </submittedName>
</protein>
<name>A0A2I1GX87_9GLOM</name>